<protein>
    <recommendedName>
        <fullName evidence="14">PTS system sucrose-specific EIIBCA component</fullName>
        <ecNumber evidence="11">2.7.1.211</ecNumber>
    </recommendedName>
    <alternativeName>
        <fullName evidence="15">EIIBCA-Scr</fullName>
    </alternativeName>
</protein>
<dbReference type="PROSITE" id="PS51103">
    <property type="entry name" value="PTS_EIIC_TYPE_1"/>
    <property type="match status" value="1"/>
</dbReference>
<dbReference type="SUPFAM" id="SSF55604">
    <property type="entry name" value="Glucose permease domain IIB"/>
    <property type="match status" value="1"/>
</dbReference>
<evidence type="ECO:0000256" key="5">
    <source>
        <dbReference type="ARBA" id="ARBA00022679"/>
    </source>
</evidence>
<dbReference type="NCBIfam" id="TIGR01995">
    <property type="entry name" value="PTS-II-ABC-beta"/>
    <property type="match status" value="1"/>
</dbReference>
<gene>
    <name evidence="16" type="ORF">B5E88_02135</name>
</gene>
<dbReference type="InterPro" id="IPR001996">
    <property type="entry name" value="PTS_IIB_1"/>
</dbReference>
<dbReference type="GeneID" id="60872363"/>
<organism evidence="16 17">
    <name type="scientific">Enterococcus cecorum</name>
    <dbReference type="NCBI Taxonomy" id="44008"/>
    <lineage>
        <taxon>Bacteria</taxon>
        <taxon>Bacillati</taxon>
        <taxon>Bacillota</taxon>
        <taxon>Bacilli</taxon>
        <taxon>Lactobacillales</taxon>
        <taxon>Enterococcaceae</taxon>
        <taxon>Enterococcus</taxon>
    </lineage>
</organism>
<dbReference type="GO" id="GO:0009401">
    <property type="term" value="P:phosphoenolpyruvate-dependent sugar phosphotransferase system"/>
    <property type="evidence" value="ECO:0007669"/>
    <property type="project" value="UniProtKB-KW"/>
</dbReference>
<keyword evidence="5" id="KW-0808">Transferase</keyword>
<evidence type="ECO:0000256" key="9">
    <source>
        <dbReference type="ARBA" id="ARBA00022989"/>
    </source>
</evidence>
<dbReference type="InterPro" id="IPR011297">
    <property type="entry name" value="PTS_IIABC_b_glu"/>
</dbReference>
<comment type="catalytic activity">
    <reaction evidence="13">
        <text>N(pros)-phospho-L-histidyl-[protein](out) + sucrose = sucrose 6(G)-phosphate(in) + L-histidyl-[protein]</text>
        <dbReference type="Rhea" id="RHEA:49236"/>
        <dbReference type="Rhea" id="RHEA-COMP:9745"/>
        <dbReference type="Rhea" id="RHEA-COMP:9746"/>
        <dbReference type="ChEBI" id="CHEBI:17992"/>
        <dbReference type="ChEBI" id="CHEBI:29979"/>
        <dbReference type="ChEBI" id="CHEBI:64837"/>
        <dbReference type="ChEBI" id="CHEBI:91002"/>
        <dbReference type="EC" id="2.7.1.211"/>
    </reaction>
</comment>
<dbReference type="InterPro" id="IPR003352">
    <property type="entry name" value="PTS_EIIC"/>
</dbReference>
<dbReference type="PROSITE" id="PS51093">
    <property type="entry name" value="PTS_EIIA_TYPE_1"/>
    <property type="match status" value="1"/>
</dbReference>
<dbReference type="PROSITE" id="PS00371">
    <property type="entry name" value="PTS_EIIA_TYPE_1_HIS"/>
    <property type="match status" value="1"/>
</dbReference>
<dbReference type="InterPro" id="IPR013013">
    <property type="entry name" value="PTS_EIIC_1"/>
</dbReference>
<dbReference type="PANTHER" id="PTHR30175:SF1">
    <property type="entry name" value="PTS SYSTEM ARBUTIN-, CELLOBIOSE-, AND SALICIN-SPECIFIC EIIBC COMPONENT-RELATED"/>
    <property type="match status" value="1"/>
</dbReference>
<evidence type="ECO:0000256" key="2">
    <source>
        <dbReference type="ARBA" id="ARBA00022448"/>
    </source>
</evidence>
<dbReference type="EMBL" id="NFLC01000002">
    <property type="protein sequence ID" value="OUQ11682.1"/>
    <property type="molecule type" value="Genomic_DNA"/>
</dbReference>
<dbReference type="PROSITE" id="PS51098">
    <property type="entry name" value="PTS_EIIB_TYPE_1"/>
    <property type="match status" value="1"/>
</dbReference>
<comment type="caution">
    <text evidence="16">The sequence shown here is derived from an EMBL/GenBank/DDBJ whole genome shotgun (WGS) entry which is preliminary data.</text>
</comment>
<dbReference type="InterPro" id="IPR018113">
    <property type="entry name" value="PTrfase_EIIB_Cys"/>
</dbReference>
<sequence length="623" mass="66074">MSKNSVGQRVFEAVGGKDNVISLTHCATRLRFKLKDEGKADTQALKADPEVVQVVQSGGQYQVVIGSHVADVYQEIMENNALGESKEDSAPKGNVLSVLIDIVSSIFTPFLGAMAAAGVLKGFLALATTLHWMDATSGTYQILYAGADGLFTFLPVMLAYTAAKKFKANEYLAATIAFALVYPNITSLASAGKGLDFLGIPAVLSPSGYTSSVLPILLAVFVQSKIEPIIKKVVPKSLHTIFYPLIVLLVMVPLTFVALGPVGTIIGNTLGGVYNSIYNLSPLVAGAVMGGLWQVFVMFGMHWGFVPIMMLNLSNLGFDTMAPMLLPAIVAQGGAALAVAVRTKDIKMRSLGISSGLTTFFGITEPAVYGVTLPLKKPFIAACISGAVGGAIIGWAKVKVFAFGLTSVLSIPTFISPNPEIESNVMMAVIATIVSFVLGFILTLVLYKEKQTAETIEKTTTDFKAQTTDTQVQRVVLKSPLTGEVVALSEVPDPVFASGAMGKGIAIQPTKGELLAPADGVIMTAFPTGHAIGMKTNDGVEILMHIGMDTVELNGDGFTLKVKEGQQVKQGDLLVQFDVEHVSNKGYNLITPIIVTNTNDYADILDLNQVEVLASEDFLVVIK</sequence>
<dbReference type="PROSITE" id="PS01035">
    <property type="entry name" value="PTS_EIIB_TYPE_1_CYS"/>
    <property type="match status" value="1"/>
</dbReference>
<dbReference type="CDD" id="cd00212">
    <property type="entry name" value="PTS_IIB_glc"/>
    <property type="match status" value="1"/>
</dbReference>
<dbReference type="PANTHER" id="PTHR30175">
    <property type="entry name" value="PHOSPHOTRANSFERASE SYSTEM TRANSPORT PROTEIN"/>
    <property type="match status" value="1"/>
</dbReference>
<proteinExistence type="predicted"/>
<dbReference type="InterPro" id="IPR011055">
    <property type="entry name" value="Dup_hybrid_motif"/>
</dbReference>
<comment type="subcellular location">
    <subcellularLocation>
        <location evidence="1">Cell membrane</location>
        <topology evidence="1">Multi-pass membrane protein</topology>
    </subcellularLocation>
</comment>
<evidence type="ECO:0000256" key="11">
    <source>
        <dbReference type="ARBA" id="ARBA00044053"/>
    </source>
</evidence>
<dbReference type="InterPro" id="IPR050558">
    <property type="entry name" value="PTS_Sugar-Specific_Components"/>
</dbReference>
<dbReference type="RefSeq" id="WP_016251019.1">
    <property type="nucleotide sequence ID" value="NZ_AP035890.1"/>
</dbReference>
<dbReference type="Pfam" id="PF02378">
    <property type="entry name" value="PTS_EIIC"/>
    <property type="match status" value="1"/>
</dbReference>
<evidence type="ECO:0000256" key="1">
    <source>
        <dbReference type="ARBA" id="ARBA00004651"/>
    </source>
</evidence>
<evidence type="ECO:0000256" key="15">
    <source>
        <dbReference type="ARBA" id="ARBA00081008"/>
    </source>
</evidence>
<evidence type="ECO:0000256" key="3">
    <source>
        <dbReference type="ARBA" id="ARBA00022475"/>
    </source>
</evidence>
<comment type="function">
    <text evidence="12">The phosphoenolpyruvate-dependent sugar phosphotransferase system (sugar PTS), a major carbohydrate active transport system, catalyzes the phosphorylation of incoming sugar substrates concomitantly with their translocation across the cell membrane. This system is involved in sucrose transport.</text>
</comment>
<dbReference type="FunFam" id="2.70.70.10:FF:000001">
    <property type="entry name" value="PTS system glucose-specific IIA component"/>
    <property type="match status" value="1"/>
</dbReference>
<evidence type="ECO:0000313" key="17">
    <source>
        <dbReference type="Proteomes" id="UP000196074"/>
    </source>
</evidence>
<dbReference type="Gene3D" id="3.30.1360.60">
    <property type="entry name" value="Glucose permease domain IIB"/>
    <property type="match status" value="1"/>
</dbReference>
<dbReference type="AlphaFoldDB" id="A0A0H2Q1Z1"/>
<dbReference type="Pfam" id="PF00358">
    <property type="entry name" value="PTS_EIIA_1"/>
    <property type="match status" value="1"/>
</dbReference>
<evidence type="ECO:0000313" key="16">
    <source>
        <dbReference type="EMBL" id="OUQ11682.1"/>
    </source>
</evidence>
<keyword evidence="10" id="KW-0472">Membrane</keyword>
<keyword evidence="3" id="KW-1003">Cell membrane</keyword>
<keyword evidence="4" id="KW-0762">Sugar transport</keyword>
<dbReference type="Pfam" id="PF00367">
    <property type="entry name" value="PTS_EIIB"/>
    <property type="match status" value="1"/>
</dbReference>
<dbReference type="NCBIfam" id="TIGR00830">
    <property type="entry name" value="PTBA"/>
    <property type="match status" value="1"/>
</dbReference>
<dbReference type="GO" id="GO:0016301">
    <property type="term" value="F:kinase activity"/>
    <property type="evidence" value="ECO:0007669"/>
    <property type="project" value="UniProtKB-KW"/>
</dbReference>
<dbReference type="GO" id="GO:0090589">
    <property type="term" value="F:protein-phosphocysteine-trehalose phosphotransferase system transporter activity"/>
    <property type="evidence" value="ECO:0007669"/>
    <property type="project" value="TreeGrafter"/>
</dbReference>
<dbReference type="InterPro" id="IPR001127">
    <property type="entry name" value="PTS_EIIA_1_perm"/>
</dbReference>
<name>A0A0H2Q1Z1_9ENTE</name>
<evidence type="ECO:0000256" key="7">
    <source>
        <dbReference type="ARBA" id="ARBA00022692"/>
    </source>
</evidence>
<keyword evidence="6" id="KW-0598">Phosphotransferase system</keyword>
<dbReference type="Proteomes" id="UP000196074">
    <property type="component" value="Unassembled WGS sequence"/>
</dbReference>
<reference evidence="17" key="1">
    <citation type="submission" date="2017-04" db="EMBL/GenBank/DDBJ databases">
        <title>Function of individual gut microbiota members based on whole genome sequencing of pure cultures obtained from chicken caecum.</title>
        <authorList>
            <person name="Medvecky M."/>
            <person name="Cejkova D."/>
            <person name="Polansky O."/>
            <person name="Karasova D."/>
            <person name="Kubasova T."/>
            <person name="Cizek A."/>
            <person name="Rychlik I."/>
        </authorList>
    </citation>
    <scope>NUCLEOTIDE SEQUENCE [LARGE SCALE GENOMIC DNA]</scope>
    <source>
        <strain evidence="17">An144</strain>
    </source>
</reference>
<accession>A0A0H2Q1Z1</accession>
<dbReference type="EC" id="2.7.1.211" evidence="11"/>
<keyword evidence="2" id="KW-0813">Transport</keyword>
<evidence type="ECO:0000256" key="10">
    <source>
        <dbReference type="ARBA" id="ARBA00023136"/>
    </source>
</evidence>
<dbReference type="Gene3D" id="2.70.70.10">
    <property type="entry name" value="Glucose Permease (Domain IIA)"/>
    <property type="match status" value="1"/>
</dbReference>
<dbReference type="FunFam" id="3.30.1360.60:FF:000001">
    <property type="entry name" value="PTS system glucose-specific IIBC component PtsG"/>
    <property type="match status" value="1"/>
</dbReference>
<evidence type="ECO:0000256" key="8">
    <source>
        <dbReference type="ARBA" id="ARBA00022777"/>
    </source>
</evidence>
<keyword evidence="7" id="KW-0812">Transmembrane</keyword>
<dbReference type="InterPro" id="IPR036878">
    <property type="entry name" value="Glu_permease_IIB"/>
</dbReference>
<dbReference type="GO" id="GO:0005886">
    <property type="term" value="C:plasma membrane"/>
    <property type="evidence" value="ECO:0007669"/>
    <property type="project" value="UniProtKB-SubCell"/>
</dbReference>
<dbReference type="SUPFAM" id="SSF51261">
    <property type="entry name" value="Duplicated hybrid motif"/>
    <property type="match status" value="1"/>
</dbReference>
<keyword evidence="9" id="KW-1133">Transmembrane helix</keyword>
<evidence type="ECO:0000256" key="13">
    <source>
        <dbReference type="ARBA" id="ARBA00048931"/>
    </source>
</evidence>
<dbReference type="GO" id="GO:0008982">
    <property type="term" value="F:protein-N(PI)-phosphohistidine-sugar phosphotransferase activity"/>
    <property type="evidence" value="ECO:0007669"/>
    <property type="project" value="InterPro"/>
</dbReference>
<evidence type="ECO:0000256" key="14">
    <source>
        <dbReference type="ARBA" id="ARBA00074554"/>
    </source>
</evidence>
<evidence type="ECO:0000256" key="6">
    <source>
        <dbReference type="ARBA" id="ARBA00022683"/>
    </source>
</evidence>
<dbReference type="GO" id="GO:0015771">
    <property type="term" value="P:trehalose transport"/>
    <property type="evidence" value="ECO:0007669"/>
    <property type="project" value="TreeGrafter"/>
</dbReference>
<evidence type="ECO:0000256" key="4">
    <source>
        <dbReference type="ARBA" id="ARBA00022597"/>
    </source>
</evidence>
<evidence type="ECO:0000256" key="12">
    <source>
        <dbReference type="ARBA" id="ARBA00045139"/>
    </source>
</evidence>
<keyword evidence="8" id="KW-0418">Kinase</keyword>